<comment type="caution">
    <text evidence="2">The sequence shown here is derived from an EMBL/GenBank/DDBJ whole genome shotgun (WGS) entry which is preliminary data.</text>
</comment>
<feature type="transmembrane region" description="Helical" evidence="1">
    <location>
        <begin position="12"/>
        <end position="31"/>
    </location>
</feature>
<keyword evidence="1" id="KW-0812">Transmembrane</keyword>
<protein>
    <submittedName>
        <fullName evidence="2">Uncharacterized protein</fullName>
    </submittedName>
</protein>
<dbReference type="AlphaFoldDB" id="A0A2T6BRK1"/>
<organism evidence="2 3">
    <name type="scientific">Kordia periserrulae</name>
    <dbReference type="NCBI Taxonomy" id="701523"/>
    <lineage>
        <taxon>Bacteria</taxon>
        <taxon>Pseudomonadati</taxon>
        <taxon>Bacteroidota</taxon>
        <taxon>Flavobacteriia</taxon>
        <taxon>Flavobacteriales</taxon>
        <taxon>Flavobacteriaceae</taxon>
        <taxon>Kordia</taxon>
    </lineage>
</organism>
<dbReference type="Proteomes" id="UP000244090">
    <property type="component" value="Unassembled WGS sequence"/>
</dbReference>
<sequence>MMNVPGNFNTIMYTIIVVLISISALNILYHIKSFRFYRRKENQRLDKKLHKLFWVIGFAFPIFLFVLLSFSVYGNSARFASGLYSADELVLVVILFVVSIVEFTETVQLQKRIKKLRETRDIKMEIDDIGEFN</sequence>
<evidence type="ECO:0000313" key="2">
    <source>
        <dbReference type="EMBL" id="PTX58698.1"/>
    </source>
</evidence>
<dbReference type="EMBL" id="QBKT01000012">
    <property type="protein sequence ID" value="PTX58698.1"/>
    <property type="molecule type" value="Genomic_DNA"/>
</dbReference>
<proteinExistence type="predicted"/>
<feature type="transmembrane region" description="Helical" evidence="1">
    <location>
        <begin position="89"/>
        <end position="107"/>
    </location>
</feature>
<keyword evidence="1" id="KW-0472">Membrane</keyword>
<feature type="transmembrane region" description="Helical" evidence="1">
    <location>
        <begin position="52"/>
        <end position="74"/>
    </location>
</feature>
<keyword evidence="3" id="KW-1185">Reference proteome</keyword>
<evidence type="ECO:0000313" key="3">
    <source>
        <dbReference type="Proteomes" id="UP000244090"/>
    </source>
</evidence>
<name>A0A2T6BRK1_9FLAO</name>
<gene>
    <name evidence="2" type="ORF">C8N46_1126</name>
</gene>
<accession>A0A2T6BRK1</accession>
<keyword evidence="1" id="KW-1133">Transmembrane helix</keyword>
<evidence type="ECO:0000256" key="1">
    <source>
        <dbReference type="SAM" id="Phobius"/>
    </source>
</evidence>
<reference evidence="2 3" key="1">
    <citation type="submission" date="2018-04" db="EMBL/GenBank/DDBJ databases">
        <title>Genomic Encyclopedia of Archaeal and Bacterial Type Strains, Phase II (KMG-II): from individual species to whole genera.</title>
        <authorList>
            <person name="Goeker M."/>
        </authorList>
    </citation>
    <scope>NUCLEOTIDE SEQUENCE [LARGE SCALE GENOMIC DNA]</scope>
    <source>
        <strain evidence="2 3">DSM 25731</strain>
    </source>
</reference>